<evidence type="ECO:0000256" key="4">
    <source>
        <dbReference type="ARBA" id="ARBA00022829"/>
    </source>
</evidence>
<feature type="domain" description="Tyr recombinase" evidence="10">
    <location>
        <begin position="106"/>
        <end position="288"/>
    </location>
</feature>
<dbReference type="InterPro" id="IPR050090">
    <property type="entry name" value="Tyrosine_recombinase_XerCD"/>
</dbReference>
<dbReference type="InterPro" id="IPR044068">
    <property type="entry name" value="CB"/>
</dbReference>
<dbReference type="AlphaFoldDB" id="A0AAP3BD65"/>
<dbReference type="InterPro" id="IPR013762">
    <property type="entry name" value="Integrase-like_cat_sf"/>
</dbReference>
<evidence type="ECO:0000256" key="9">
    <source>
        <dbReference type="PROSITE-ProRule" id="PRU01248"/>
    </source>
</evidence>
<feature type="domain" description="Core-binding (CB)" evidence="11">
    <location>
        <begin position="1"/>
        <end position="85"/>
    </location>
</feature>
<keyword evidence="3" id="KW-0132">Cell division</keyword>
<evidence type="ECO:0000259" key="10">
    <source>
        <dbReference type="PROSITE" id="PS51898"/>
    </source>
</evidence>
<dbReference type="InterPro" id="IPR011010">
    <property type="entry name" value="DNA_brk_join_enz"/>
</dbReference>
<comment type="subcellular location">
    <subcellularLocation>
        <location evidence="1">Cytoplasm</location>
    </subcellularLocation>
</comment>
<dbReference type="Gene3D" id="1.10.150.130">
    <property type="match status" value="1"/>
</dbReference>
<dbReference type="PANTHER" id="PTHR30349:SF77">
    <property type="entry name" value="TYROSINE RECOMBINASE XERC"/>
    <property type="match status" value="1"/>
</dbReference>
<dbReference type="GO" id="GO:0051301">
    <property type="term" value="P:cell division"/>
    <property type="evidence" value="ECO:0007669"/>
    <property type="project" value="UniProtKB-KW"/>
</dbReference>
<dbReference type="PANTHER" id="PTHR30349">
    <property type="entry name" value="PHAGE INTEGRASE-RELATED"/>
    <property type="match status" value="1"/>
</dbReference>
<dbReference type="RefSeq" id="WP_264966524.1">
    <property type="nucleotide sequence ID" value="NZ_JAPDVK010000003.1"/>
</dbReference>
<dbReference type="GO" id="GO:0005737">
    <property type="term" value="C:cytoplasm"/>
    <property type="evidence" value="ECO:0007669"/>
    <property type="project" value="UniProtKB-SubCell"/>
</dbReference>
<dbReference type="Proteomes" id="UP001209344">
    <property type="component" value="Unassembled WGS sequence"/>
</dbReference>
<keyword evidence="7" id="KW-0233">DNA recombination</keyword>
<evidence type="ECO:0000256" key="2">
    <source>
        <dbReference type="ARBA" id="ARBA00022490"/>
    </source>
</evidence>
<evidence type="ECO:0000256" key="3">
    <source>
        <dbReference type="ARBA" id="ARBA00022618"/>
    </source>
</evidence>
<dbReference type="GO" id="GO:0007059">
    <property type="term" value="P:chromosome segregation"/>
    <property type="evidence" value="ECO:0007669"/>
    <property type="project" value="UniProtKB-KW"/>
</dbReference>
<evidence type="ECO:0000313" key="13">
    <source>
        <dbReference type="Proteomes" id="UP001209344"/>
    </source>
</evidence>
<dbReference type="SUPFAM" id="SSF56349">
    <property type="entry name" value="DNA breaking-rejoining enzymes"/>
    <property type="match status" value="1"/>
</dbReference>
<keyword evidence="8" id="KW-0131">Cell cycle</keyword>
<evidence type="ECO:0000256" key="6">
    <source>
        <dbReference type="ARBA" id="ARBA00023125"/>
    </source>
</evidence>
<dbReference type="PROSITE" id="PS51898">
    <property type="entry name" value="TYR_RECOMBINASE"/>
    <property type="match status" value="1"/>
</dbReference>
<dbReference type="InterPro" id="IPR004107">
    <property type="entry name" value="Integrase_SAM-like_N"/>
</dbReference>
<dbReference type="GO" id="GO:0003677">
    <property type="term" value="F:DNA binding"/>
    <property type="evidence" value="ECO:0007669"/>
    <property type="project" value="UniProtKB-UniRule"/>
</dbReference>
<dbReference type="PROSITE" id="PS51900">
    <property type="entry name" value="CB"/>
    <property type="match status" value="1"/>
</dbReference>
<evidence type="ECO:0000313" key="12">
    <source>
        <dbReference type="EMBL" id="MCW4128894.1"/>
    </source>
</evidence>
<evidence type="ECO:0000256" key="5">
    <source>
        <dbReference type="ARBA" id="ARBA00022908"/>
    </source>
</evidence>
<evidence type="ECO:0000256" key="8">
    <source>
        <dbReference type="ARBA" id="ARBA00023306"/>
    </source>
</evidence>
<evidence type="ECO:0000256" key="1">
    <source>
        <dbReference type="ARBA" id="ARBA00004496"/>
    </source>
</evidence>
<dbReference type="Pfam" id="PF02899">
    <property type="entry name" value="Phage_int_SAM_1"/>
    <property type="match status" value="1"/>
</dbReference>
<reference evidence="12" key="1">
    <citation type="submission" date="2022-11" db="EMBL/GenBank/DDBJ databases">
        <title>Genomic repertoires linked with pathogenic potency of arthritogenic Prevotella copri isolated from the gut of rheumatoid arthritis patients.</title>
        <authorList>
            <person name="Nii T."/>
            <person name="Maeda Y."/>
            <person name="Motooka D."/>
            <person name="Naito M."/>
            <person name="Matsumoto Y."/>
            <person name="Ogawa T."/>
            <person name="Oguro-Igashira E."/>
            <person name="Kishikawa T."/>
            <person name="Yamashita M."/>
            <person name="Koizumi S."/>
            <person name="Kurakawa T."/>
            <person name="Okumura R."/>
            <person name="Kayama H."/>
            <person name="Murakami M."/>
            <person name="Sakaguchi T."/>
            <person name="Das B."/>
            <person name="Nakamura S."/>
            <person name="Okada Y."/>
            <person name="Kumanogoh A."/>
            <person name="Takeda K."/>
        </authorList>
    </citation>
    <scope>NUCLEOTIDE SEQUENCE</scope>
    <source>
        <strain evidence="12">F3-75</strain>
    </source>
</reference>
<keyword evidence="2" id="KW-0963">Cytoplasm</keyword>
<keyword evidence="4" id="KW-0159">Chromosome partition</keyword>
<keyword evidence="6 9" id="KW-0238">DNA-binding</keyword>
<dbReference type="Gene3D" id="1.10.443.10">
    <property type="entry name" value="Intergrase catalytic core"/>
    <property type="match status" value="1"/>
</dbReference>
<dbReference type="EMBL" id="JAPDVK010000003">
    <property type="protein sequence ID" value="MCW4128894.1"/>
    <property type="molecule type" value="Genomic_DNA"/>
</dbReference>
<keyword evidence="5" id="KW-0229">DNA integration</keyword>
<name>A0AAP3BD65_9BACT</name>
<proteinExistence type="predicted"/>
<dbReference type="GO" id="GO:0015074">
    <property type="term" value="P:DNA integration"/>
    <property type="evidence" value="ECO:0007669"/>
    <property type="project" value="UniProtKB-KW"/>
</dbReference>
<protein>
    <submittedName>
        <fullName evidence="12">Tyrosine recombinase XerC</fullName>
    </submittedName>
</protein>
<evidence type="ECO:0000259" key="11">
    <source>
        <dbReference type="PROSITE" id="PS51900"/>
    </source>
</evidence>
<sequence>MLNIDKFLEYLYSELNRSPRTVESYRDDLTYFEKFAKGLSDSFSWETVDSDMVRNWMESMMDKGNSAATVERRLSALKTFYRFALTRHYVESDPVYSIKGPKKEKPLPQFVKESEMDELLDRQVWGDDYNNVRARTIIITFYETGMRLSELVNLDDCDVSFVNSEIKITGKGNKQRIVPFGDELKNTLREYLKLRDASIEASSPAFFLSDKGERMQPAKVRDIVRTNLARVCSLKKKSPHVLRHSFATAMLNHHVGIESLKKLLGHANLSTTEIYTHTTFEQLKRVYNIAHPRA</sequence>
<comment type="caution">
    <text evidence="12">The sequence shown here is derived from an EMBL/GenBank/DDBJ whole genome shotgun (WGS) entry which is preliminary data.</text>
</comment>
<evidence type="ECO:0000256" key="7">
    <source>
        <dbReference type="ARBA" id="ARBA00023172"/>
    </source>
</evidence>
<dbReference type="Pfam" id="PF00589">
    <property type="entry name" value="Phage_integrase"/>
    <property type="match status" value="1"/>
</dbReference>
<accession>A0AAP3BD65</accession>
<gene>
    <name evidence="12" type="ORF">ONT16_11675</name>
</gene>
<dbReference type="InterPro" id="IPR010998">
    <property type="entry name" value="Integrase_recombinase_N"/>
</dbReference>
<organism evidence="12 13">
    <name type="scientific">Segatella copri</name>
    <dbReference type="NCBI Taxonomy" id="165179"/>
    <lineage>
        <taxon>Bacteria</taxon>
        <taxon>Pseudomonadati</taxon>
        <taxon>Bacteroidota</taxon>
        <taxon>Bacteroidia</taxon>
        <taxon>Bacteroidales</taxon>
        <taxon>Prevotellaceae</taxon>
        <taxon>Segatella</taxon>
    </lineage>
</organism>
<dbReference type="InterPro" id="IPR002104">
    <property type="entry name" value="Integrase_catalytic"/>
</dbReference>
<dbReference type="GO" id="GO:0006310">
    <property type="term" value="P:DNA recombination"/>
    <property type="evidence" value="ECO:0007669"/>
    <property type="project" value="UniProtKB-KW"/>
</dbReference>